<keyword evidence="4" id="KW-1185">Reference proteome</keyword>
<name>A0AAN9LGC9_PHACN</name>
<evidence type="ECO:0000256" key="1">
    <source>
        <dbReference type="SAM" id="MobiDB-lite"/>
    </source>
</evidence>
<gene>
    <name evidence="3" type="ORF">VNO80_30476</name>
</gene>
<organism evidence="3 4">
    <name type="scientific">Phaseolus coccineus</name>
    <name type="common">Scarlet runner bean</name>
    <name type="synonym">Phaseolus multiflorus</name>
    <dbReference type="NCBI Taxonomy" id="3886"/>
    <lineage>
        <taxon>Eukaryota</taxon>
        <taxon>Viridiplantae</taxon>
        <taxon>Streptophyta</taxon>
        <taxon>Embryophyta</taxon>
        <taxon>Tracheophyta</taxon>
        <taxon>Spermatophyta</taxon>
        <taxon>Magnoliopsida</taxon>
        <taxon>eudicotyledons</taxon>
        <taxon>Gunneridae</taxon>
        <taxon>Pentapetalae</taxon>
        <taxon>rosids</taxon>
        <taxon>fabids</taxon>
        <taxon>Fabales</taxon>
        <taxon>Fabaceae</taxon>
        <taxon>Papilionoideae</taxon>
        <taxon>50 kb inversion clade</taxon>
        <taxon>NPAAA clade</taxon>
        <taxon>indigoferoid/millettioid clade</taxon>
        <taxon>Phaseoleae</taxon>
        <taxon>Phaseolus</taxon>
    </lineage>
</organism>
<dbReference type="AlphaFoldDB" id="A0AAN9LGC9"/>
<evidence type="ECO:0000313" key="4">
    <source>
        <dbReference type="Proteomes" id="UP001374584"/>
    </source>
</evidence>
<dbReference type="Proteomes" id="UP001374584">
    <property type="component" value="Unassembled WGS sequence"/>
</dbReference>
<sequence>MCLLSNHNVIPVELSSFILLSVTGDVNLTLENNLLRRRPQPQSRGHHEAATTPPTHALRLPPLTTATSSGCHNYHREKSSVFALSVFILSANVSASRAFFFFFVWIRVFDMANTEEAEPSNQLATPNSFIDERSKVLMQKYLKILRKFITSKDRVYMIYGHLSGEERQVLEGLCRHMELGLRSHGIEGEWKIIVFKVNSRASKKSVLSGKRKSTEKPESCGENAEICELNKIWISQTLKKFSASNDEGLTTNISLFGVCCCNCYTFHKILTLSTMYNFEPDLSFEKCVAVHQLSQEMGFQVENSGSGMRQKAFVNKIEKNIHTTPKLENLPSFTFSGQSKRVLANLFKQYPPDDEELCGVRIESSGDTTDRTKVKEDDVFSRPCMSKVEITKRLEILSNGMRDSFKLKLINEKRSKLPITSFKDIITSTVESHQVNLMSLSYVVRLVVERLLRYLLRPYYALYIVHLHL</sequence>
<reference evidence="3 4" key="1">
    <citation type="submission" date="2024-01" db="EMBL/GenBank/DDBJ databases">
        <title>The genomes of 5 underutilized Papilionoideae crops provide insights into root nodulation and disease resistanc.</title>
        <authorList>
            <person name="Jiang F."/>
        </authorList>
    </citation>
    <scope>NUCLEOTIDE SEQUENCE [LARGE SCALE GENOMIC DNA]</scope>
    <source>
        <strain evidence="3">JINMINGXINNONG_FW02</strain>
        <tissue evidence="3">Leaves</tissue>
    </source>
</reference>
<protein>
    <submittedName>
        <fullName evidence="3">Uncharacterized protein</fullName>
    </submittedName>
</protein>
<dbReference type="EMBL" id="JAYMYR010000011">
    <property type="protein sequence ID" value="KAK7333699.1"/>
    <property type="molecule type" value="Genomic_DNA"/>
</dbReference>
<evidence type="ECO:0000256" key="2">
    <source>
        <dbReference type="SAM" id="Phobius"/>
    </source>
</evidence>
<proteinExistence type="predicted"/>
<evidence type="ECO:0000313" key="3">
    <source>
        <dbReference type="EMBL" id="KAK7333699.1"/>
    </source>
</evidence>
<keyword evidence="2" id="KW-0472">Membrane</keyword>
<accession>A0AAN9LGC9</accession>
<keyword evidence="2" id="KW-0812">Transmembrane</keyword>
<comment type="caution">
    <text evidence="3">The sequence shown here is derived from an EMBL/GenBank/DDBJ whole genome shotgun (WGS) entry which is preliminary data.</text>
</comment>
<keyword evidence="2" id="KW-1133">Transmembrane helix</keyword>
<feature type="region of interest" description="Disordered" evidence="1">
    <location>
        <begin position="36"/>
        <end position="62"/>
    </location>
</feature>
<feature type="transmembrane region" description="Helical" evidence="2">
    <location>
        <begin position="81"/>
        <end position="106"/>
    </location>
</feature>